<dbReference type="GO" id="GO:0045892">
    <property type="term" value="P:negative regulation of DNA-templated transcription"/>
    <property type="evidence" value="ECO:0007669"/>
    <property type="project" value="UniProtKB-UniRule"/>
</dbReference>
<evidence type="ECO:0000256" key="7">
    <source>
        <dbReference type="HAMAP-Rule" id="MF_00768"/>
    </source>
</evidence>
<evidence type="ECO:0000256" key="6">
    <source>
        <dbReference type="ARBA" id="ARBA00024936"/>
    </source>
</evidence>
<dbReference type="PANTHER" id="PTHR30055">
    <property type="entry name" value="HTH-TYPE TRANSCRIPTIONAL REGULATOR RUTR"/>
    <property type="match status" value="1"/>
</dbReference>
<protein>
    <recommendedName>
        <fullName evidence="7">HTH-type transcriptional regulator BetI</fullName>
    </recommendedName>
</protein>
<keyword evidence="4 7" id="KW-0238">DNA-binding</keyword>
<dbReference type="SUPFAM" id="SSF48498">
    <property type="entry name" value="Tetracyclin repressor-like, C-terminal domain"/>
    <property type="match status" value="1"/>
</dbReference>
<dbReference type="RefSeq" id="WP_097175161.1">
    <property type="nucleotide sequence ID" value="NZ_OBML01000006.1"/>
</dbReference>
<dbReference type="PROSITE" id="PS01081">
    <property type="entry name" value="HTH_TETR_1"/>
    <property type="match status" value="1"/>
</dbReference>
<evidence type="ECO:0000256" key="3">
    <source>
        <dbReference type="ARBA" id="ARBA00023015"/>
    </source>
</evidence>
<dbReference type="InterPro" id="IPR036271">
    <property type="entry name" value="Tet_transcr_reg_TetR-rel_C_sf"/>
</dbReference>
<keyword evidence="5 7" id="KW-0804">Transcription</keyword>
<dbReference type="InterPro" id="IPR001647">
    <property type="entry name" value="HTH_TetR"/>
</dbReference>
<dbReference type="Gene3D" id="1.10.357.10">
    <property type="entry name" value="Tetracycline Repressor, domain 2"/>
    <property type="match status" value="1"/>
</dbReference>
<dbReference type="Pfam" id="PF13977">
    <property type="entry name" value="TetR_C_6"/>
    <property type="match status" value="1"/>
</dbReference>
<dbReference type="InterPro" id="IPR017757">
    <property type="entry name" value="Tscrpt_rep_BetI"/>
</dbReference>
<sequence length="206" mass="22574">MPRIGMETHRRKALIDATVATIHERGFGDATMAEIARRAGVSGGLAHHYFGSKAGLLNATMRFLLTDLSRETRERMAGAEGPRARISAMISASFAPTQFQPALISAWLAFYLQARTDAETRRLLRIYHRRLVSNLAHAFAALIPGERARHAAEGTAAMIDGLWLQHIFADGPPQPRNAIRRVEDYVERQIAAPSPAATNTAHKGNG</sequence>
<dbReference type="EMBL" id="OBML01000006">
    <property type="protein sequence ID" value="SOC10388.1"/>
    <property type="molecule type" value="Genomic_DNA"/>
</dbReference>
<evidence type="ECO:0000256" key="2">
    <source>
        <dbReference type="ARBA" id="ARBA00022491"/>
    </source>
</evidence>
<dbReference type="HAMAP" id="MF_00768">
    <property type="entry name" value="HTH_type_BetI"/>
    <property type="match status" value="1"/>
</dbReference>
<organism evidence="10 11">
    <name type="scientific">Stappia indica</name>
    <dbReference type="NCBI Taxonomy" id="538381"/>
    <lineage>
        <taxon>Bacteria</taxon>
        <taxon>Pseudomonadati</taxon>
        <taxon>Pseudomonadota</taxon>
        <taxon>Alphaproteobacteria</taxon>
        <taxon>Hyphomicrobiales</taxon>
        <taxon>Stappiaceae</taxon>
        <taxon>Stappia</taxon>
    </lineage>
</organism>
<dbReference type="UniPathway" id="UPA00529"/>
<dbReference type="InterPro" id="IPR023772">
    <property type="entry name" value="DNA-bd_HTH_TetR-type_CS"/>
</dbReference>
<proteinExistence type="inferred from homology"/>
<dbReference type="Proteomes" id="UP000219331">
    <property type="component" value="Unassembled WGS sequence"/>
</dbReference>
<dbReference type="InterPro" id="IPR050109">
    <property type="entry name" value="HTH-type_TetR-like_transc_reg"/>
</dbReference>
<evidence type="ECO:0000256" key="5">
    <source>
        <dbReference type="ARBA" id="ARBA00023163"/>
    </source>
</evidence>
<dbReference type="STRING" id="538381.GCA_001696535_02760"/>
<dbReference type="GO" id="GO:0000976">
    <property type="term" value="F:transcription cis-regulatory region binding"/>
    <property type="evidence" value="ECO:0007669"/>
    <property type="project" value="TreeGrafter"/>
</dbReference>
<evidence type="ECO:0000259" key="9">
    <source>
        <dbReference type="PROSITE" id="PS50977"/>
    </source>
</evidence>
<dbReference type="Pfam" id="PF00440">
    <property type="entry name" value="TetR_N"/>
    <property type="match status" value="1"/>
</dbReference>
<dbReference type="GO" id="GO:0003700">
    <property type="term" value="F:DNA-binding transcription factor activity"/>
    <property type="evidence" value="ECO:0007669"/>
    <property type="project" value="UniProtKB-UniRule"/>
</dbReference>
<keyword evidence="3 7" id="KW-0805">Transcription regulation</keyword>
<evidence type="ECO:0000256" key="4">
    <source>
        <dbReference type="ARBA" id="ARBA00023125"/>
    </source>
</evidence>
<keyword evidence="11" id="KW-1185">Reference proteome</keyword>
<dbReference type="InterPro" id="IPR039538">
    <property type="entry name" value="BetI_C"/>
</dbReference>
<accession>A0A285SRS9</accession>
<dbReference type="PROSITE" id="PS50977">
    <property type="entry name" value="HTH_TETR_2"/>
    <property type="match status" value="1"/>
</dbReference>
<dbReference type="AlphaFoldDB" id="A0A285SRS9"/>
<dbReference type="SUPFAM" id="SSF46689">
    <property type="entry name" value="Homeodomain-like"/>
    <property type="match status" value="1"/>
</dbReference>
<comment type="function">
    <text evidence="6">Repressor involved in the biosynthesis of the osmoprotectant glycine betaine. It represses transcription of the choline transporter BetT and the genes of BetAB involved in the synthesis of glycine betaine.</text>
</comment>
<dbReference type="NCBIfam" id="NF001978">
    <property type="entry name" value="PRK00767.1"/>
    <property type="match status" value="1"/>
</dbReference>
<dbReference type="GO" id="GO:0019285">
    <property type="term" value="P:glycine betaine biosynthetic process from choline"/>
    <property type="evidence" value="ECO:0007669"/>
    <property type="project" value="UniProtKB-UniRule"/>
</dbReference>
<feature type="DNA-binding region" description="H-T-H motif" evidence="7 8">
    <location>
        <begin position="31"/>
        <end position="50"/>
    </location>
</feature>
<evidence type="ECO:0000256" key="8">
    <source>
        <dbReference type="PROSITE-ProRule" id="PRU00335"/>
    </source>
</evidence>
<dbReference type="PANTHER" id="PTHR30055:SF234">
    <property type="entry name" value="HTH-TYPE TRANSCRIPTIONAL REGULATOR BETI"/>
    <property type="match status" value="1"/>
</dbReference>
<gene>
    <name evidence="7" type="primary">betI</name>
    <name evidence="10" type="ORF">SAMN05421512_106235</name>
</gene>
<name>A0A285SRS9_9HYPH</name>
<feature type="domain" description="HTH tetR-type" evidence="9">
    <location>
        <begin position="8"/>
        <end position="68"/>
    </location>
</feature>
<keyword evidence="2 7" id="KW-0678">Repressor</keyword>
<dbReference type="NCBIfam" id="TIGR03384">
    <property type="entry name" value="betaine_BetI"/>
    <property type="match status" value="1"/>
</dbReference>
<evidence type="ECO:0000256" key="1">
    <source>
        <dbReference type="ARBA" id="ARBA00004719"/>
    </source>
</evidence>
<dbReference type="OrthoDB" id="7618612at2"/>
<reference evidence="10 11" key="1">
    <citation type="submission" date="2017-08" db="EMBL/GenBank/DDBJ databases">
        <authorList>
            <person name="de Groot N.N."/>
        </authorList>
    </citation>
    <scope>NUCLEOTIDE SEQUENCE [LARGE SCALE GENOMIC DNA]</scope>
    <source>
        <strain evidence="10 11">USBA 352</strain>
    </source>
</reference>
<dbReference type="InterPro" id="IPR009057">
    <property type="entry name" value="Homeodomain-like_sf"/>
</dbReference>
<evidence type="ECO:0000313" key="11">
    <source>
        <dbReference type="Proteomes" id="UP000219331"/>
    </source>
</evidence>
<evidence type="ECO:0000313" key="10">
    <source>
        <dbReference type="EMBL" id="SOC10388.1"/>
    </source>
</evidence>
<dbReference type="PRINTS" id="PR00455">
    <property type="entry name" value="HTHTETR"/>
</dbReference>
<comment type="function">
    <text evidence="7">Repressor involved in choline regulation of the bet genes.</text>
</comment>
<comment type="pathway">
    <text evidence="1 7">Amine and polyamine biosynthesis; betaine biosynthesis via choline pathway [regulation].</text>
</comment>